<comment type="caution">
    <text evidence="2">The sequence shown here is derived from an EMBL/GenBank/DDBJ whole genome shotgun (WGS) entry which is preliminary data.</text>
</comment>
<feature type="transmembrane region" description="Helical" evidence="1">
    <location>
        <begin position="41"/>
        <end position="62"/>
    </location>
</feature>
<evidence type="ECO:0000313" key="2">
    <source>
        <dbReference type="EMBL" id="GFZ76189.1"/>
    </source>
</evidence>
<keyword evidence="3" id="KW-1185">Reference proteome</keyword>
<organism evidence="2 3">
    <name type="scientific">Aquaticitalea lipolytica</name>
    <dbReference type="NCBI Taxonomy" id="1247562"/>
    <lineage>
        <taxon>Bacteria</taxon>
        <taxon>Pseudomonadati</taxon>
        <taxon>Bacteroidota</taxon>
        <taxon>Flavobacteriia</taxon>
        <taxon>Flavobacteriales</taxon>
        <taxon>Flavobacteriaceae</taxon>
        <taxon>Aquaticitalea</taxon>
    </lineage>
</organism>
<dbReference type="EMBL" id="BMIC01000001">
    <property type="protein sequence ID" value="GFZ76189.1"/>
    <property type="molecule type" value="Genomic_DNA"/>
</dbReference>
<keyword evidence="1" id="KW-0812">Transmembrane</keyword>
<keyword evidence="1" id="KW-0472">Membrane</keyword>
<dbReference type="Proteomes" id="UP000598120">
    <property type="component" value="Unassembled WGS sequence"/>
</dbReference>
<evidence type="ECO:0000256" key="1">
    <source>
        <dbReference type="SAM" id="Phobius"/>
    </source>
</evidence>
<sequence length="114" mass="13302">MKKSNKLILIKSVHTLVWLFFNVVIFYLLFAAITYKIDKLIWISIGLIVLEGIVLLIFKMFCPLTIIARKYSDSTKENFDIFLPNWLAKYNKLIYTSIFVIALIILLIQKILSS</sequence>
<protein>
    <recommendedName>
        <fullName evidence="4">DUF2784 family protein</fullName>
    </recommendedName>
</protein>
<dbReference type="AlphaFoldDB" id="A0A8J2X8S9"/>
<evidence type="ECO:0000313" key="3">
    <source>
        <dbReference type="Proteomes" id="UP000598120"/>
    </source>
</evidence>
<proteinExistence type="predicted"/>
<feature type="transmembrane region" description="Helical" evidence="1">
    <location>
        <begin position="93"/>
        <end position="112"/>
    </location>
</feature>
<feature type="transmembrane region" description="Helical" evidence="1">
    <location>
        <begin position="12"/>
        <end position="35"/>
    </location>
</feature>
<evidence type="ECO:0008006" key="4">
    <source>
        <dbReference type="Google" id="ProtNLM"/>
    </source>
</evidence>
<reference evidence="2 3" key="1">
    <citation type="journal article" date="2014" name="Int. J. Syst. Evol. Microbiol.">
        <title>Complete genome sequence of Corynebacterium casei LMG S-19264T (=DSM 44701T), isolated from a smear-ripened cheese.</title>
        <authorList>
            <consortium name="US DOE Joint Genome Institute (JGI-PGF)"/>
            <person name="Walter F."/>
            <person name="Albersmeier A."/>
            <person name="Kalinowski J."/>
            <person name="Ruckert C."/>
        </authorList>
    </citation>
    <scope>NUCLEOTIDE SEQUENCE [LARGE SCALE GENOMIC DNA]</scope>
    <source>
        <strain evidence="2 3">CGMCC 1.15295</strain>
    </source>
</reference>
<name>A0A8J2X8S9_9FLAO</name>
<keyword evidence="1" id="KW-1133">Transmembrane helix</keyword>
<accession>A0A8J2X8S9</accession>
<gene>
    <name evidence="2" type="ORF">GCM10011531_01270</name>
</gene>